<reference evidence="1 2" key="1">
    <citation type="submission" date="2019-02" db="EMBL/GenBank/DDBJ databases">
        <title>Deep-cultivation of Planctomycetes and their phenomic and genomic characterization uncovers novel biology.</title>
        <authorList>
            <person name="Wiegand S."/>
            <person name="Jogler M."/>
            <person name="Boedeker C."/>
            <person name="Pinto D."/>
            <person name="Vollmers J."/>
            <person name="Rivas-Marin E."/>
            <person name="Kohn T."/>
            <person name="Peeters S.H."/>
            <person name="Heuer A."/>
            <person name="Rast P."/>
            <person name="Oberbeckmann S."/>
            <person name="Bunk B."/>
            <person name="Jeske O."/>
            <person name="Meyerdierks A."/>
            <person name="Storesund J.E."/>
            <person name="Kallscheuer N."/>
            <person name="Luecker S."/>
            <person name="Lage O.M."/>
            <person name="Pohl T."/>
            <person name="Merkel B.J."/>
            <person name="Hornburger P."/>
            <person name="Mueller R.-W."/>
            <person name="Bruemmer F."/>
            <person name="Labrenz M."/>
            <person name="Spormann A.M."/>
            <person name="Op Den Camp H."/>
            <person name="Overmann J."/>
            <person name="Amann R."/>
            <person name="Jetten M.S.M."/>
            <person name="Mascher T."/>
            <person name="Medema M.H."/>
            <person name="Devos D.P."/>
            <person name="Kaster A.-K."/>
            <person name="Ovreas L."/>
            <person name="Rohde M."/>
            <person name="Galperin M.Y."/>
            <person name="Jogler C."/>
        </authorList>
    </citation>
    <scope>NUCLEOTIDE SEQUENCE [LARGE SCALE GENOMIC DNA]</scope>
    <source>
        <strain evidence="1 2">Pan54</strain>
    </source>
</reference>
<sequence>MRSEPEMKLRTAQPVQLHEPKAEAWGIHEMKNPLWLPPVFAMNSRITPQNLFMLRAIIEPDHVLFTGEMR</sequence>
<proteinExistence type="predicted"/>
<dbReference type="Proteomes" id="UP000316095">
    <property type="component" value="Unassembled WGS sequence"/>
</dbReference>
<evidence type="ECO:0000313" key="1">
    <source>
        <dbReference type="EMBL" id="TWT63463.1"/>
    </source>
</evidence>
<evidence type="ECO:0000313" key="2">
    <source>
        <dbReference type="Proteomes" id="UP000316095"/>
    </source>
</evidence>
<protein>
    <submittedName>
        <fullName evidence="1">Uncharacterized protein</fullName>
    </submittedName>
</protein>
<dbReference type="EMBL" id="SJPG01000001">
    <property type="protein sequence ID" value="TWT63463.1"/>
    <property type="molecule type" value="Genomic_DNA"/>
</dbReference>
<keyword evidence="2" id="KW-1185">Reference proteome</keyword>
<dbReference type="AlphaFoldDB" id="A0A5C5XM50"/>
<accession>A0A5C5XM50</accession>
<name>A0A5C5XM50_9PLAN</name>
<comment type="caution">
    <text evidence="1">The sequence shown here is derived from an EMBL/GenBank/DDBJ whole genome shotgun (WGS) entry which is preliminary data.</text>
</comment>
<organism evidence="1 2">
    <name type="scientific">Rubinisphaera italica</name>
    <dbReference type="NCBI Taxonomy" id="2527969"/>
    <lineage>
        <taxon>Bacteria</taxon>
        <taxon>Pseudomonadati</taxon>
        <taxon>Planctomycetota</taxon>
        <taxon>Planctomycetia</taxon>
        <taxon>Planctomycetales</taxon>
        <taxon>Planctomycetaceae</taxon>
        <taxon>Rubinisphaera</taxon>
    </lineage>
</organism>
<gene>
    <name evidence="1" type="ORF">Pan54_42160</name>
</gene>